<keyword evidence="3" id="KW-1185">Reference proteome</keyword>
<gene>
    <name evidence="2" type="ORF">ACFOUT_01870</name>
</gene>
<dbReference type="RefSeq" id="WP_192462454.1">
    <property type="nucleotide sequence ID" value="NZ_JACYFJ010000003.1"/>
</dbReference>
<comment type="caution">
    <text evidence="2">The sequence shown here is derived from an EMBL/GenBank/DDBJ whole genome shotgun (WGS) entry which is preliminary data.</text>
</comment>
<protein>
    <submittedName>
        <fullName evidence="2">Uncharacterized protein</fullName>
    </submittedName>
</protein>
<organism evidence="2 3">
    <name type="scientific">Euzebyella saccharophila</name>
    <dbReference type="NCBI Taxonomy" id="679664"/>
    <lineage>
        <taxon>Bacteria</taxon>
        <taxon>Pseudomonadati</taxon>
        <taxon>Bacteroidota</taxon>
        <taxon>Flavobacteriia</taxon>
        <taxon>Flavobacteriales</taxon>
        <taxon>Flavobacteriaceae</taxon>
        <taxon>Euzebyella</taxon>
    </lineage>
</organism>
<sequence>MKKVTRTVAMIALMFGTMTASAIEGKLSLITNENAKSVVFELDSETSKTTIKLLDTDSNVIYFETVDQKSYAKKFDLKNLKDGQYYFTTDDSLRTTVYTITVDGTNVAITDKKEETKPVYRLKDGVVYFNHLNLDKNDVNVDVFDSSNRLVFSQEWKDSMVVEKVFNFKTAYKDVYTVVVTDGKKSYYETINIK</sequence>
<accession>A0ABV8JKD9</accession>
<feature type="chain" id="PRO_5046831211" evidence="1">
    <location>
        <begin position="23"/>
        <end position="194"/>
    </location>
</feature>
<dbReference type="EMBL" id="JBHSAW010000003">
    <property type="protein sequence ID" value="MFC4094601.1"/>
    <property type="molecule type" value="Genomic_DNA"/>
</dbReference>
<evidence type="ECO:0000313" key="2">
    <source>
        <dbReference type="EMBL" id="MFC4094601.1"/>
    </source>
</evidence>
<keyword evidence="1" id="KW-0732">Signal</keyword>
<dbReference type="Proteomes" id="UP001595814">
    <property type="component" value="Unassembled WGS sequence"/>
</dbReference>
<feature type="signal peptide" evidence="1">
    <location>
        <begin position="1"/>
        <end position="22"/>
    </location>
</feature>
<reference evidence="3" key="1">
    <citation type="journal article" date="2019" name="Int. J. Syst. Evol. Microbiol.">
        <title>The Global Catalogue of Microorganisms (GCM) 10K type strain sequencing project: providing services to taxonomists for standard genome sequencing and annotation.</title>
        <authorList>
            <consortium name="The Broad Institute Genomics Platform"/>
            <consortium name="The Broad Institute Genome Sequencing Center for Infectious Disease"/>
            <person name="Wu L."/>
            <person name="Ma J."/>
        </authorList>
    </citation>
    <scope>NUCLEOTIDE SEQUENCE [LARGE SCALE GENOMIC DNA]</scope>
    <source>
        <strain evidence="3">CECT 7477</strain>
    </source>
</reference>
<name>A0ABV8JKD9_9FLAO</name>
<evidence type="ECO:0000256" key="1">
    <source>
        <dbReference type="SAM" id="SignalP"/>
    </source>
</evidence>
<proteinExistence type="predicted"/>
<evidence type="ECO:0000313" key="3">
    <source>
        <dbReference type="Proteomes" id="UP001595814"/>
    </source>
</evidence>